<dbReference type="InterPro" id="IPR039808">
    <property type="entry name" value="Cadherin"/>
</dbReference>
<evidence type="ECO:0000313" key="19">
    <source>
        <dbReference type="Proteomes" id="UP000265120"/>
    </source>
</evidence>
<evidence type="ECO:0000313" key="18">
    <source>
        <dbReference type="Ensembl" id="ENSCSEP00000032192.1"/>
    </source>
</evidence>
<keyword evidence="19" id="KW-1185">Reference proteome</keyword>
<evidence type="ECO:0000256" key="7">
    <source>
        <dbReference type="ARBA" id="ARBA00022729"/>
    </source>
</evidence>
<dbReference type="AlphaFoldDB" id="A0A3P8X035"/>
<dbReference type="Gene3D" id="2.60.40.60">
    <property type="entry name" value="Cadherins"/>
    <property type="match status" value="5"/>
</dbReference>
<dbReference type="SUPFAM" id="SSF49313">
    <property type="entry name" value="Cadherin-like"/>
    <property type="match status" value="5"/>
</dbReference>
<dbReference type="FunFam" id="2.60.40.60:FF:000011">
    <property type="entry name" value="Cadherin 1"/>
    <property type="match status" value="1"/>
</dbReference>
<comment type="function">
    <text evidence="16">Cadherins are calcium-dependent cell adhesion proteins.</text>
</comment>
<keyword evidence="13" id="KW-0325">Glycoprotein</keyword>
<evidence type="ECO:0000256" key="10">
    <source>
        <dbReference type="ARBA" id="ARBA00022889"/>
    </source>
</evidence>
<dbReference type="GO" id="GO:0034332">
    <property type="term" value="P:adherens junction organization"/>
    <property type="evidence" value="ECO:0007669"/>
    <property type="project" value="TreeGrafter"/>
</dbReference>
<evidence type="ECO:0000256" key="1">
    <source>
        <dbReference type="ARBA" id="ARBA00004251"/>
    </source>
</evidence>
<evidence type="ECO:0000256" key="16">
    <source>
        <dbReference type="RuleBase" id="RU004357"/>
    </source>
</evidence>
<evidence type="ECO:0000256" key="11">
    <source>
        <dbReference type="ARBA" id="ARBA00022989"/>
    </source>
</evidence>
<dbReference type="GO" id="GO:0060027">
    <property type="term" value="P:convergent extension involved in gastrulation"/>
    <property type="evidence" value="ECO:0007669"/>
    <property type="project" value="UniProtKB-ARBA"/>
</dbReference>
<sequence>EDPGPYPKTISQVNPQHLNDHEYVLSGTGVNVEPMGVFHINKDTGEVYVLRPVDREKTPFFHFDILNKNTGQPIDRQLSFDVEIKDINDNAPNFNKPRITENIKENTPEGDMCFTVDMDQMNTLNSNITFRVVSQKPSEPKITLTQIDSRMAHLQLIGCFDYDVGSTTLKTLDVIVEARDHGTPSLSSTAVVTINVVDTNTHPPVFKSNKYEGKVEEATKQRGILKLEVEDKDTPQTPGWRAKYTIVKGNEGGLFEIETDPNTNEGILNVIKVILFLVVVVVDVENEEPLFVCKAASAGDVKVPPPASVKVTVEIVDINDPPYFDKPTNDVYQKEEEEPGKVLFTPNVKDDDSDINNIRSVYKLLYDPAKWMEIDKKTGQIKTVKKMDRESPFVKDGIYNITIGAIDDGNPPATGTCTVLIHLRDINDNTPKLVNNNVILCGNKEEMVMIAAQDSDVHPYSGPFTFSLRDTDGTLKQRQEGGLISLRTLPYGNYSVPLLIQDQQSIGGNNTVVVTICDCGKSTVCLSPEPFTASAGSSSIGAIFAALLLFLCECAGYRQKKHNKRDSSQCISSAEDRQTDSQIYFDPILQRLQVINGNHENCPTYQPHQYAYEGQGSSCQTLDKISVSNLGDDFQFLNDLGPKFKTLGNICHEAVKEKNIKL</sequence>
<dbReference type="GO" id="GO:0007156">
    <property type="term" value="P:homophilic cell adhesion via plasma membrane adhesion molecules"/>
    <property type="evidence" value="ECO:0007669"/>
    <property type="project" value="InterPro"/>
</dbReference>
<proteinExistence type="predicted"/>
<dbReference type="Gene3D" id="4.10.900.10">
    <property type="entry name" value="TCF3-CBD (Catenin binding domain)"/>
    <property type="match status" value="1"/>
</dbReference>
<keyword evidence="8" id="KW-0677">Repeat</keyword>
<dbReference type="GO" id="GO:0016477">
    <property type="term" value="P:cell migration"/>
    <property type="evidence" value="ECO:0007669"/>
    <property type="project" value="TreeGrafter"/>
</dbReference>
<dbReference type="GO" id="GO:0005509">
    <property type="term" value="F:calcium ion binding"/>
    <property type="evidence" value="ECO:0007669"/>
    <property type="project" value="UniProtKB-UniRule"/>
</dbReference>
<dbReference type="FunFam" id="2.60.40.60:FF:000095">
    <property type="entry name" value="Cadherin 13"/>
    <property type="match status" value="1"/>
</dbReference>
<dbReference type="InterPro" id="IPR015919">
    <property type="entry name" value="Cadherin-like_sf"/>
</dbReference>
<evidence type="ECO:0000256" key="6">
    <source>
        <dbReference type="ARBA" id="ARBA00022723"/>
    </source>
</evidence>
<feature type="domain" description="Cadherin" evidence="17">
    <location>
        <begin position="23"/>
        <end position="94"/>
    </location>
</feature>
<dbReference type="Pfam" id="PF00028">
    <property type="entry name" value="Cadherin"/>
    <property type="match status" value="1"/>
</dbReference>
<dbReference type="GO" id="GO:0008013">
    <property type="term" value="F:beta-catenin binding"/>
    <property type="evidence" value="ECO:0007669"/>
    <property type="project" value="TreeGrafter"/>
</dbReference>
<dbReference type="PANTHER" id="PTHR24027:SF78">
    <property type="entry name" value="CADHERIN-LIKE PROTEIN 26"/>
    <property type="match status" value="1"/>
</dbReference>
<evidence type="ECO:0000256" key="9">
    <source>
        <dbReference type="ARBA" id="ARBA00022837"/>
    </source>
</evidence>
<evidence type="ECO:0000259" key="17">
    <source>
        <dbReference type="PROSITE" id="PS50268"/>
    </source>
</evidence>
<dbReference type="GO" id="GO:0016339">
    <property type="term" value="P:calcium-dependent cell-cell adhesion via plasma membrane cell adhesion molecules"/>
    <property type="evidence" value="ECO:0007669"/>
    <property type="project" value="TreeGrafter"/>
</dbReference>
<keyword evidence="9 14" id="KW-0106">Calcium</keyword>
<keyword evidence="12" id="KW-0472">Membrane</keyword>
<dbReference type="GO" id="GO:0005737">
    <property type="term" value="C:cytoplasm"/>
    <property type="evidence" value="ECO:0007669"/>
    <property type="project" value="UniProtKB-SubCell"/>
</dbReference>
<evidence type="ECO:0000256" key="15">
    <source>
        <dbReference type="RuleBase" id="RU003318"/>
    </source>
</evidence>
<feature type="domain" description="Cadherin" evidence="17">
    <location>
        <begin position="325"/>
        <end position="433"/>
    </location>
</feature>
<name>A0A3P8X035_CYNSE</name>
<reference evidence="18 19" key="1">
    <citation type="journal article" date="2014" name="Nat. Genet.">
        <title>Whole-genome sequence of a flatfish provides insights into ZW sex chromosome evolution and adaptation to a benthic lifestyle.</title>
        <authorList>
            <person name="Chen S."/>
            <person name="Zhang G."/>
            <person name="Shao C."/>
            <person name="Huang Q."/>
            <person name="Liu G."/>
            <person name="Zhang P."/>
            <person name="Song W."/>
            <person name="An N."/>
            <person name="Chalopin D."/>
            <person name="Volff J.N."/>
            <person name="Hong Y."/>
            <person name="Li Q."/>
            <person name="Sha Z."/>
            <person name="Zhou H."/>
            <person name="Xie M."/>
            <person name="Yu Q."/>
            <person name="Liu Y."/>
            <person name="Xiang H."/>
            <person name="Wang N."/>
            <person name="Wu K."/>
            <person name="Yang C."/>
            <person name="Zhou Q."/>
            <person name="Liao X."/>
            <person name="Yang L."/>
            <person name="Hu Q."/>
            <person name="Zhang J."/>
            <person name="Meng L."/>
            <person name="Jin L."/>
            <person name="Tian Y."/>
            <person name="Lian J."/>
            <person name="Yang J."/>
            <person name="Miao G."/>
            <person name="Liu S."/>
            <person name="Liang Z."/>
            <person name="Yan F."/>
            <person name="Li Y."/>
            <person name="Sun B."/>
            <person name="Zhang H."/>
            <person name="Zhang J."/>
            <person name="Zhu Y."/>
            <person name="Du M."/>
            <person name="Zhao Y."/>
            <person name="Schartl M."/>
            <person name="Tang Q."/>
            <person name="Wang J."/>
        </authorList>
    </citation>
    <scope>NUCLEOTIDE SEQUENCE</scope>
</reference>
<evidence type="ECO:0000256" key="4">
    <source>
        <dbReference type="ARBA" id="ARBA00022490"/>
    </source>
</evidence>
<dbReference type="Ensembl" id="ENSCSET00000032612.1">
    <property type="protein sequence ID" value="ENSCSEP00000032192.1"/>
    <property type="gene ID" value="ENSCSEG00000020657.1"/>
</dbReference>
<keyword evidence="10 15" id="KW-0130">Cell adhesion</keyword>
<reference evidence="18" key="2">
    <citation type="submission" date="2025-08" db="UniProtKB">
        <authorList>
            <consortium name="Ensembl"/>
        </authorList>
    </citation>
    <scope>IDENTIFICATION</scope>
</reference>
<dbReference type="FunFam" id="2.60.40.60:FF:000019">
    <property type="entry name" value="Cadherin 2"/>
    <property type="match status" value="1"/>
</dbReference>
<dbReference type="GO" id="GO:0005912">
    <property type="term" value="C:adherens junction"/>
    <property type="evidence" value="ECO:0007669"/>
    <property type="project" value="TreeGrafter"/>
</dbReference>
<evidence type="ECO:0000256" key="8">
    <source>
        <dbReference type="ARBA" id="ARBA00022737"/>
    </source>
</evidence>
<dbReference type="CDD" id="cd11304">
    <property type="entry name" value="Cadherin_repeat"/>
    <property type="match status" value="3"/>
</dbReference>
<dbReference type="PANTHER" id="PTHR24027">
    <property type="entry name" value="CADHERIN-23"/>
    <property type="match status" value="1"/>
</dbReference>
<dbReference type="GeneTree" id="ENSGT00940000161589"/>
<comment type="subcellular location">
    <subcellularLocation>
        <location evidence="1 15">Cell membrane</location>
        <topology evidence="1 15">Single-pass type I membrane protein</topology>
    </subcellularLocation>
    <subcellularLocation>
        <location evidence="2">Cytoplasm</location>
    </subcellularLocation>
</comment>
<dbReference type="Pfam" id="PF01049">
    <property type="entry name" value="CADH_Y-type_LIR"/>
    <property type="match status" value="1"/>
</dbReference>
<protein>
    <submittedName>
        <fullName evidence="18">Cadherin 26, tandem duplicate 1</fullName>
    </submittedName>
</protein>
<evidence type="ECO:0000256" key="13">
    <source>
        <dbReference type="ARBA" id="ARBA00023180"/>
    </source>
</evidence>
<keyword evidence="11" id="KW-1133">Transmembrane helix</keyword>
<keyword evidence="5 15" id="KW-0812">Transmembrane</keyword>
<evidence type="ECO:0000256" key="2">
    <source>
        <dbReference type="ARBA" id="ARBA00004496"/>
    </source>
</evidence>
<organism evidence="18 19">
    <name type="scientific">Cynoglossus semilaevis</name>
    <name type="common">Tongue sole</name>
    <dbReference type="NCBI Taxonomy" id="244447"/>
    <lineage>
        <taxon>Eukaryota</taxon>
        <taxon>Metazoa</taxon>
        <taxon>Chordata</taxon>
        <taxon>Craniata</taxon>
        <taxon>Vertebrata</taxon>
        <taxon>Euteleostomi</taxon>
        <taxon>Actinopterygii</taxon>
        <taxon>Neopterygii</taxon>
        <taxon>Teleostei</taxon>
        <taxon>Neoteleostei</taxon>
        <taxon>Acanthomorphata</taxon>
        <taxon>Carangaria</taxon>
        <taxon>Pleuronectiformes</taxon>
        <taxon>Pleuronectoidei</taxon>
        <taxon>Cynoglossidae</taxon>
        <taxon>Cynoglossinae</taxon>
        <taxon>Cynoglossus</taxon>
    </lineage>
</organism>
<dbReference type="GO" id="GO:0045296">
    <property type="term" value="F:cadherin binding"/>
    <property type="evidence" value="ECO:0007669"/>
    <property type="project" value="TreeGrafter"/>
</dbReference>
<dbReference type="GO" id="GO:0007043">
    <property type="term" value="P:cell-cell junction assembly"/>
    <property type="evidence" value="ECO:0007669"/>
    <property type="project" value="TreeGrafter"/>
</dbReference>
<evidence type="ECO:0000256" key="3">
    <source>
        <dbReference type="ARBA" id="ARBA00022475"/>
    </source>
</evidence>
<dbReference type="InterPro" id="IPR002126">
    <property type="entry name" value="Cadherin-like_dom"/>
</dbReference>
<keyword evidence="7" id="KW-0732">Signal</keyword>
<dbReference type="InterPro" id="IPR020894">
    <property type="entry name" value="Cadherin_CS"/>
</dbReference>
<keyword evidence="6" id="KW-0479">Metal-binding</keyword>
<evidence type="ECO:0000256" key="5">
    <source>
        <dbReference type="ARBA" id="ARBA00022692"/>
    </source>
</evidence>
<dbReference type="Proteomes" id="UP000265120">
    <property type="component" value="Chromosome 10"/>
</dbReference>
<dbReference type="PRINTS" id="PR00205">
    <property type="entry name" value="CADHERIN"/>
</dbReference>
<dbReference type="PROSITE" id="PS50268">
    <property type="entry name" value="CADHERIN_2"/>
    <property type="match status" value="4"/>
</dbReference>
<dbReference type="PROSITE" id="PS00232">
    <property type="entry name" value="CADHERIN_1"/>
    <property type="match status" value="2"/>
</dbReference>
<dbReference type="InterPro" id="IPR027397">
    <property type="entry name" value="Catenin-bd_sf"/>
</dbReference>
<dbReference type="GO" id="GO:0016342">
    <property type="term" value="C:catenin complex"/>
    <property type="evidence" value="ECO:0007669"/>
    <property type="project" value="TreeGrafter"/>
</dbReference>
<keyword evidence="3" id="KW-1003">Cell membrane</keyword>
<dbReference type="InterPro" id="IPR000233">
    <property type="entry name" value="Cadherin_Y-type_LIR"/>
</dbReference>
<dbReference type="GO" id="GO:0044331">
    <property type="term" value="P:cell-cell adhesion mediated by cadherin"/>
    <property type="evidence" value="ECO:0007669"/>
    <property type="project" value="TreeGrafter"/>
</dbReference>
<accession>A0A3P8X035</accession>
<reference evidence="18" key="3">
    <citation type="submission" date="2025-09" db="UniProtKB">
        <authorList>
            <consortium name="Ensembl"/>
        </authorList>
    </citation>
    <scope>IDENTIFICATION</scope>
</reference>
<evidence type="ECO:0000256" key="14">
    <source>
        <dbReference type="PROSITE-ProRule" id="PRU00043"/>
    </source>
</evidence>
<feature type="domain" description="Cadherin" evidence="17">
    <location>
        <begin position="95"/>
        <end position="206"/>
    </location>
</feature>
<dbReference type="GO" id="GO:0000902">
    <property type="term" value="P:cell morphogenesis"/>
    <property type="evidence" value="ECO:0007669"/>
    <property type="project" value="TreeGrafter"/>
</dbReference>
<dbReference type="SMART" id="SM00112">
    <property type="entry name" value="CA"/>
    <property type="match status" value="4"/>
</dbReference>
<feature type="domain" description="Cadherin" evidence="17">
    <location>
        <begin position="207"/>
        <end position="324"/>
    </location>
</feature>
<evidence type="ECO:0000256" key="12">
    <source>
        <dbReference type="ARBA" id="ARBA00023136"/>
    </source>
</evidence>
<keyword evidence="4" id="KW-0963">Cytoplasm</keyword>